<accession>A0A517SMH3</accession>
<evidence type="ECO:0008006" key="3">
    <source>
        <dbReference type="Google" id="ProtNLM"/>
    </source>
</evidence>
<gene>
    <name evidence="1" type="ORF">Pan44_53640</name>
</gene>
<protein>
    <recommendedName>
        <fullName evidence="3">Phospholipase D-like domain-containing protein</fullName>
    </recommendedName>
</protein>
<name>A0A517SMH3_9PLAN</name>
<proteinExistence type="predicted"/>
<dbReference type="OrthoDB" id="9864306at2"/>
<keyword evidence="2" id="KW-1185">Reference proteome</keyword>
<reference evidence="1 2" key="1">
    <citation type="submission" date="2019-02" db="EMBL/GenBank/DDBJ databases">
        <title>Deep-cultivation of Planctomycetes and their phenomic and genomic characterization uncovers novel biology.</title>
        <authorList>
            <person name="Wiegand S."/>
            <person name="Jogler M."/>
            <person name="Boedeker C."/>
            <person name="Pinto D."/>
            <person name="Vollmers J."/>
            <person name="Rivas-Marin E."/>
            <person name="Kohn T."/>
            <person name="Peeters S.H."/>
            <person name="Heuer A."/>
            <person name="Rast P."/>
            <person name="Oberbeckmann S."/>
            <person name="Bunk B."/>
            <person name="Jeske O."/>
            <person name="Meyerdierks A."/>
            <person name="Storesund J.E."/>
            <person name="Kallscheuer N."/>
            <person name="Luecker S."/>
            <person name="Lage O.M."/>
            <person name="Pohl T."/>
            <person name="Merkel B.J."/>
            <person name="Hornburger P."/>
            <person name="Mueller R.-W."/>
            <person name="Bruemmer F."/>
            <person name="Labrenz M."/>
            <person name="Spormann A.M."/>
            <person name="Op den Camp H."/>
            <person name="Overmann J."/>
            <person name="Amann R."/>
            <person name="Jetten M.S.M."/>
            <person name="Mascher T."/>
            <person name="Medema M.H."/>
            <person name="Devos D.P."/>
            <person name="Kaster A.-K."/>
            <person name="Ovreas L."/>
            <person name="Rohde M."/>
            <person name="Galperin M.Y."/>
            <person name="Jogler C."/>
        </authorList>
    </citation>
    <scope>NUCLEOTIDE SEQUENCE [LARGE SCALE GENOMIC DNA]</scope>
    <source>
        <strain evidence="1 2">Pan44</strain>
    </source>
</reference>
<sequence length="205" mass="23265">MTEIRHGVGKSVFDSAAERYHRALRSLRESGDSDSVICRFPWQTKVAFQELLQLAIDTQKRSRGVVVRVLTGSFCSEVYGPPVAEKFEQFLAAGGDVRIIVWNDSYAKSEWLIRSLERQGKLECRISGTTENGEKLSHLFVVGKDAYRLESPHPAYRELKVTDSEPEILSRICFSDSKGAAILAKYFDDLWRLCEVRSRLEEATT</sequence>
<dbReference type="KEGG" id="ccos:Pan44_53640"/>
<evidence type="ECO:0000313" key="1">
    <source>
        <dbReference type="EMBL" id="QDT57296.1"/>
    </source>
</evidence>
<dbReference type="EMBL" id="CP036271">
    <property type="protein sequence ID" value="QDT57296.1"/>
    <property type="molecule type" value="Genomic_DNA"/>
</dbReference>
<dbReference type="InParanoid" id="A0A517SMH3"/>
<dbReference type="RefSeq" id="WP_145034661.1">
    <property type="nucleotide sequence ID" value="NZ_CP036271.1"/>
</dbReference>
<organism evidence="1 2">
    <name type="scientific">Caulifigura coniformis</name>
    <dbReference type="NCBI Taxonomy" id="2527983"/>
    <lineage>
        <taxon>Bacteria</taxon>
        <taxon>Pseudomonadati</taxon>
        <taxon>Planctomycetota</taxon>
        <taxon>Planctomycetia</taxon>
        <taxon>Planctomycetales</taxon>
        <taxon>Planctomycetaceae</taxon>
        <taxon>Caulifigura</taxon>
    </lineage>
</organism>
<dbReference type="AlphaFoldDB" id="A0A517SMH3"/>
<evidence type="ECO:0000313" key="2">
    <source>
        <dbReference type="Proteomes" id="UP000315700"/>
    </source>
</evidence>
<dbReference type="Proteomes" id="UP000315700">
    <property type="component" value="Chromosome"/>
</dbReference>